<keyword evidence="5 6" id="KW-0249">Electron transport</keyword>
<feature type="domain" description="FMN-binding" evidence="7">
    <location>
        <begin position="101"/>
        <end position="191"/>
    </location>
</feature>
<evidence type="ECO:0000256" key="1">
    <source>
        <dbReference type="ARBA" id="ARBA00022448"/>
    </source>
</evidence>
<dbReference type="SMART" id="SM00900">
    <property type="entry name" value="FMN_bind"/>
    <property type="match status" value="1"/>
</dbReference>
<dbReference type="EC" id="7.-.-.-" evidence="6"/>
<comment type="subunit">
    <text evidence="6">The complex is composed of six subunits: RnfA, RnfB, RnfC, RnfD, RnfE and RnfG.</text>
</comment>
<keyword evidence="2 6" id="KW-0597">Phosphoprotein</keyword>
<feature type="modified residue" description="FMN phosphoryl threonine" evidence="6">
    <location>
        <position position="174"/>
    </location>
</feature>
<dbReference type="GO" id="GO:0010181">
    <property type="term" value="F:FMN binding"/>
    <property type="evidence" value="ECO:0007669"/>
    <property type="project" value="InterPro"/>
</dbReference>
<dbReference type="GO" id="GO:0022900">
    <property type="term" value="P:electron transport chain"/>
    <property type="evidence" value="ECO:0007669"/>
    <property type="project" value="UniProtKB-UniRule"/>
</dbReference>
<dbReference type="EMBL" id="CP071444">
    <property type="protein sequence ID" value="QSX07980.1"/>
    <property type="molecule type" value="Genomic_DNA"/>
</dbReference>
<evidence type="ECO:0000259" key="7">
    <source>
        <dbReference type="SMART" id="SM00900"/>
    </source>
</evidence>
<dbReference type="HAMAP" id="MF_00479">
    <property type="entry name" value="RsxG_RnfG"/>
    <property type="match status" value="1"/>
</dbReference>
<dbReference type="Pfam" id="PF04205">
    <property type="entry name" value="FMN_bind"/>
    <property type="match status" value="1"/>
</dbReference>
<gene>
    <name evidence="6" type="primary">rnfG</name>
    <name evidence="8" type="ORF">J0B03_09220</name>
</gene>
<name>A0A974XFW5_9FIRM</name>
<proteinExistence type="inferred from homology"/>
<keyword evidence="6" id="KW-1133">Transmembrane helix</keyword>
<dbReference type="GO" id="GO:0009055">
    <property type="term" value="F:electron transfer activity"/>
    <property type="evidence" value="ECO:0007669"/>
    <property type="project" value="InterPro"/>
</dbReference>
<dbReference type="InterPro" id="IPR010209">
    <property type="entry name" value="Ion_transpt_RnfG/RsxG"/>
</dbReference>
<dbReference type="RefSeq" id="WP_207299322.1">
    <property type="nucleotide sequence ID" value="NZ_CP071444.1"/>
</dbReference>
<dbReference type="InterPro" id="IPR007329">
    <property type="entry name" value="FMN-bd"/>
</dbReference>
<comment type="similarity">
    <text evidence="6">Belongs to the RnfG family.</text>
</comment>
<evidence type="ECO:0000256" key="4">
    <source>
        <dbReference type="ARBA" id="ARBA00022643"/>
    </source>
</evidence>
<evidence type="ECO:0000256" key="2">
    <source>
        <dbReference type="ARBA" id="ARBA00022553"/>
    </source>
</evidence>
<evidence type="ECO:0000256" key="6">
    <source>
        <dbReference type="HAMAP-Rule" id="MF_00479"/>
    </source>
</evidence>
<organism evidence="8 9">
    <name type="scientific">Alkalibacter rhizosphaerae</name>
    <dbReference type="NCBI Taxonomy" id="2815577"/>
    <lineage>
        <taxon>Bacteria</taxon>
        <taxon>Bacillati</taxon>
        <taxon>Bacillota</taxon>
        <taxon>Clostridia</taxon>
        <taxon>Eubacteriales</taxon>
        <taxon>Eubacteriaceae</taxon>
        <taxon>Alkalibacter</taxon>
    </lineage>
</organism>
<dbReference type="PIRSF" id="PIRSF006091">
    <property type="entry name" value="E_trnsport_RnfG"/>
    <property type="match status" value="1"/>
</dbReference>
<keyword evidence="6" id="KW-1003">Cell membrane</keyword>
<dbReference type="PANTHER" id="PTHR36118:SF1">
    <property type="entry name" value="ION-TRANSLOCATING OXIDOREDUCTASE COMPLEX SUBUNIT G"/>
    <property type="match status" value="1"/>
</dbReference>
<keyword evidence="3 6" id="KW-0285">Flavoprotein</keyword>
<evidence type="ECO:0000256" key="5">
    <source>
        <dbReference type="ARBA" id="ARBA00022982"/>
    </source>
</evidence>
<dbReference type="Proteomes" id="UP000663499">
    <property type="component" value="Chromosome"/>
</dbReference>
<reference evidence="8" key="1">
    <citation type="submission" date="2021-03" db="EMBL/GenBank/DDBJ databases">
        <title>Alkalibacter marinus sp. nov., isolated from tidal flat sediment.</title>
        <authorList>
            <person name="Namirimu T."/>
            <person name="Yang J.-A."/>
            <person name="Yang S.-H."/>
            <person name="Kim Y.-J."/>
            <person name="Kwon K.K."/>
        </authorList>
    </citation>
    <scope>NUCLEOTIDE SEQUENCE</scope>
    <source>
        <strain evidence="8">ES005</strain>
    </source>
</reference>
<dbReference type="PANTHER" id="PTHR36118">
    <property type="entry name" value="ION-TRANSLOCATING OXIDOREDUCTASE COMPLEX SUBUNIT G"/>
    <property type="match status" value="1"/>
</dbReference>
<sequence length="196" mass="20824">MREIVRLSLVLFVIAAISALLLGATNYVTRDIIAEQIRVQNEQARIEVLGEADAFEQMDPAQLRSLVENLGFENPEIMEEVYIGKKSGEIIGYTFKSLPKGYGGNITVLTGIALDGTVTGMRVVSHSETPGLGAKSTEPAFMDQFQGLSAGEPVSVIKSGTSQGNEVNAITGSTITSQGVTDGVNASIEVFGELNK</sequence>
<keyword evidence="6" id="KW-0812">Transmembrane</keyword>
<evidence type="ECO:0000313" key="8">
    <source>
        <dbReference type="EMBL" id="QSX07980.1"/>
    </source>
</evidence>
<dbReference type="GO" id="GO:0005886">
    <property type="term" value="C:plasma membrane"/>
    <property type="evidence" value="ECO:0007669"/>
    <property type="project" value="UniProtKB-SubCell"/>
</dbReference>
<dbReference type="NCBIfam" id="TIGR01947">
    <property type="entry name" value="rnfG"/>
    <property type="match status" value="1"/>
</dbReference>
<keyword evidence="6" id="KW-1278">Translocase</keyword>
<keyword evidence="4 6" id="KW-0288">FMN</keyword>
<keyword evidence="6" id="KW-0472">Membrane</keyword>
<keyword evidence="9" id="KW-1185">Reference proteome</keyword>
<dbReference type="KEGG" id="alka:J0B03_09220"/>
<comment type="subcellular location">
    <subcellularLocation>
        <location evidence="6">Cell membrane</location>
        <topology evidence="6">Single-pass membrane protein</topology>
    </subcellularLocation>
</comment>
<comment type="cofactor">
    <cofactor evidence="6">
        <name>FMN</name>
        <dbReference type="ChEBI" id="CHEBI:58210"/>
    </cofactor>
</comment>
<comment type="function">
    <text evidence="6">Part of a membrane-bound complex that couples electron transfer with translocation of ions across the membrane.</text>
</comment>
<accession>A0A974XFW5</accession>
<keyword evidence="1 6" id="KW-0813">Transport</keyword>
<dbReference type="AlphaFoldDB" id="A0A974XFW5"/>
<protein>
    <recommendedName>
        <fullName evidence="6">Ion-translocating oxidoreductase complex subunit G</fullName>
        <ecNumber evidence="6">7.-.-.-</ecNumber>
    </recommendedName>
    <alternativeName>
        <fullName evidence="6">Rnf electron transport complex subunit G</fullName>
    </alternativeName>
</protein>
<evidence type="ECO:0000313" key="9">
    <source>
        <dbReference type="Proteomes" id="UP000663499"/>
    </source>
</evidence>
<evidence type="ECO:0000256" key="3">
    <source>
        <dbReference type="ARBA" id="ARBA00022630"/>
    </source>
</evidence>